<organism evidence="1 2">
    <name type="scientific">Synechococcus phage ACG-2014j</name>
    <dbReference type="NCBI Taxonomy" id="1493514"/>
    <lineage>
        <taxon>Viruses</taxon>
        <taxon>Duplodnaviria</taxon>
        <taxon>Heunggongvirae</taxon>
        <taxon>Uroviricota</taxon>
        <taxon>Caudoviricetes</taxon>
        <taxon>Pantevenvirales</taxon>
        <taxon>Kyanoviridae</taxon>
        <taxon>Potamoivirus</taxon>
        <taxon>Potamoivirus tusconj</taxon>
    </lineage>
</organism>
<evidence type="ECO:0000313" key="2">
    <source>
        <dbReference type="Proteomes" id="UP000033008"/>
    </source>
</evidence>
<dbReference type="KEGG" id="vg:24171363"/>
<dbReference type="OrthoDB" id="15595at10239"/>
<gene>
    <name evidence="1" type="ORF">Syn7803US103_185</name>
</gene>
<sequence length="324" mass="33472">MAINFPSTAGQAVDGTFTYVVAGITYSWNGESWTAAGSGATATDRTVFSATNASASGGGSLAYNFNDGVFTFTPPDLSSYLTSTGVLNTHTDVNHGTPSDGDVLAWNQSNLKWENTAAGIGGGLDADFLDGQEGSYYLNSTNQIAGTLPAARLSGSYNISVDGSAGSLASLSDVGNVVETTLTTGQVLSYNGSNWVNQDAPSVRKTISYTATGIQDNVATNISITTPKTYALLKMETSHAVWATLYSDTTSRTNDSTRSETTDPVPGSGVLAEIVTTGATTQLITPGTVCFNSGGSNITYAKIVNKSGSQVNLQITLTLVPLEA</sequence>
<dbReference type="RefSeq" id="YP_009134167.1">
    <property type="nucleotide sequence ID" value="NC_026926.1"/>
</dbReference>
<name>A0A0E3FCR0_9CAUD</name>
<dbReference type="Proteomes" id="UP000033008">
    <property type="component" value="Segment"/>
</dbReference>
<accession>A0A0E3FCR0</accession>
<protein>
    <submittedName>
        <fullName evidence="1">Uncharacterized protein</fullName>
    </submittedName>
</protein>
<reference evidence="1 2" key="1">
    <citation type="submission" date="2013-12" db="EMBL/GenBank/DDBJ databases">
        <title>Ecological redundancy of diverse viral populations within a natural community.</title>
        <authorList>
            <person name="Gregory A.C."/>
            <person name="LaButti K."/>
            <person name="Copeland A."/>
            <person name="Woyke T."/>
            <person name="Sullivan M.B."/>
        </authorList>
    </citation>
    <scope>NUCLEOTIDE SEQUENCE [LARGE SCALE GENOMIC DNA]</scope>
    <source>
        <strain evidence="1">Syn7803US103</strain>
    </source>
</reference>
<proteinExistence type="predicted"/>
<evidence type="ECO:0000313" key="1">
    <source>
        <dbReference type="EMBL" id="AIX24080.1"/>
    </source>
</evidence>
<dbReference type="GeneID" id="24171363"/>
<dbReference type="EMBL" id="KJ019069">
    <property type="protein sequence ID" value="AIX24080.1"/>
    <property type="molecule type" value="Genomic_DNA"/>
</dbReference>